<evidence type="ECO:0000313" key="2">
    <source>
        <dbReference type="EMBL" id="GLV54143.1"/>
    </source>
</evidence>
<sequence length="210" mass="23828">MSHAEQRKTQDDKPLIFQGEMLALDLVNTEVMRRGQRHDLLTTPQDVVHWWQATCQHHPELDGGSGTNEDTTVYDQALLDALKTLRTALRAIFDALVAEKTPEMADISVLNAVLRTNYTALEYSAQGDLVPMVRTTNTTQGLVLAPIALSALSLISQGERKRLHRCENERCILFFYDTTRSATRRWCSLACMDRARSSRRYHQAKQHTTS</sequence>
<dbReference type="PANTHER" id="PTHR35525:SF3">
    <property type="entry name" value="BLL6575 PROTEIN"/>
    <property type="match status" value="1"/>
</dbReference>
<dbReference type="PANTHER" id="PTHR35525">
    <property type="entry name" value="BLL6575 PROTEIN"/>
    <property type="match status" value="1"/>
</dbReference>
<gene>
    <name evidence="2" type="ORF">KDH_09920</name>
</gene>
<dbReference type="EMBL" id="BSRI01000001">
    <property type="protein sequence ID" value="GLV54143.1"/>
    <property type="molecule type" value="Genomic_DNA"/>
</dbReference>
<proteinExistence type="predicted"/>
<feature type="domain" description="Zinc finger CGNR" evidence="1">
    <location>
        <begin position="162"/>
        <end position="202"/>
    </location>
</feature>
<comment type="caution">
    <text evidence="2">The sequence shown here is derived from an EMBL/GenBank/DDBJ whole genome shotgun (WGS) entry which is preliminary data.</text>
</comment>
<dbReference type="Pfam" id="PF07336">
    <property type="entry name" value="ABATE"/>
    <property type="match status" value="1"/>
</dbReference>
<protein>
    <submittedName>
        <fullName evidence="2">RNA-binding protein</fullName>
    </submittedName>
</protein>
<dbReference type="InterPro" id="IPR010852">
    <property type="entry name" value="ABATE"/>
</dbReference>
<accession>A0ABQ6FIZ2</accession>
<evidence type="ECO:0000313" key="3">
    <source>
        <dbReference type="Proteomes" id="UP001344906"/>
    </source>
</evidence>
<dbReference type="Gene3D" id="1.10.3300.10">
    <property type="entry name" value="Jann2411-like domain"/>
    <property type="match status" value="1"/>
</dbReference>
<dbReference type="RefSeq" id="WP_338247851.1">
    <property type="nucleotide sequence ID" value="NZ_BSRI01000001.1"/>
</dbReference>
<dbReference type="InterPro" id="IPR021005">
    <property type="entry name" value="Znf_CGNR"/>
</dbReference>
<reference evidence="2 3" key="1">
    <citation type="submission" date="2023-02" db="EMBL/GenBank/DDBJ databases">
        <title>Dictyobacter halimunensis sp. nov., a new member of the class Ktedonobacteria from forest soil in a geothermal area.</title>
        <authorList>
            <person name="Rachmania M.K."/>
            <person name="Ningsih F."/>
            <person name="Sakai Y."/>
            <person name="Yabe S."/>
            <person name="Yokota A."/>
            <person name="Sjamsuridzal W."/>
        </authorList>
    </citation>
    <scope>NUCLEOTIDE SEQUENCE [LARGE SCALE GENOMIC DNA]</scope>
    <source>
        <strain evidence="2 3">S3.2.2.5</strain>
    </source>
</reference>
<dbReference type="Proteomes" id="UP001344906">
    <property type="component" value="Unassembled WGS sequence"/>
</dbReference>
<dbReference type="SUPFAM" id="SSF160904">
    <property type="entry name" value="Jann2411-like"/>
    <property type="match status" value="1"/>
</dbReference>
<organism evidence="2 3">
    <name type="scientific">Dictyobacter halimunensis</name>
    <dbReference type="NCBI Taxonomy" id="3026934"/>
    <lineage>
        <taxon>Bacteria</taxon>
        <taxon>Bacillati</taxon>
        <taxon>Chloroflexota</taxon>
        <taxon>Ktedonobacteria</taxon>
        <taxon>Ktedonobacterales</taxon>
        <taxon>Dictyobacteraceae</taxon>
        <taxon>Dictyobacter</taxon>
    </lineage>
</organism>
<dbReference type="Pfam" id="PF11706">
    <property type="entry name" value="zf-CGNR"/>
    <property type="match status" value="1"/>
</dbReference>
<name>A0ABQ6FIZ2_9CHLR</name>
<dbReference type="InterPro" id="IPR023286">
    <property type="entry name" value="ABATE_dom_sf"/>
</dbReference>
<keyword evidence="3" id="KW-1185">Reference proteome</keyword>
<evidence type="ECO:0000259" key="1">
    <source>
        <dbReference type="Pfam" id="PF11706"/>
    </source>
</evidence>